<proteinExistence type="predicted"/>
<sequence>MVKMNRRAFLIGLTCVITPTVGSSQSVERSVRHQLQRQGYRNIEVSRTLLGRLKFSATRGQFRREIVLSPSTGVILRDFSARIGSNGVASPNILGGDNDDERGNISGRDDDGRSGSSGGGSNGDDDDNEGGDDDDDNDDDSDDDDDDNDDDGDDDSDDDDGDDDGDDD</sequence>
<dbReference type="Proteomes" id="UP000436822">
    <property type="component" value="Unassembled WGS sequence"/>
</dbReference>
<reference evidence="2 3" key="1">
    <citation type="submission" date="2019-12" db="EMBL/GenBank/DDBJ databases">
        <title>Litoreibacter badius sp. nov., a novel bacteriochlorophyll a-containing bacterium in the genus Litoreibacter.</title>
        <authorList>
            <person name="Kanamuro M."/>
            <person name="Takabe Y."/>
            <person name="Mori K."/>
            <person name="Takaichi S."/>
            <person name="Hanada S."/>
        </authorList>
    </citation>
    <scope>NUCLEOTIDE SEQUENCE [LARGE SCALE GENOMIC DNA]</scope>
    <source>
        <strain evidence="2 3">K6</strain>
    </source>
</reference>
<gene>
    <name evidence="2" type="ORF">KIN_01720</name>
</gene>
<feature type="compositionally biased region" description="Acidic residues" evidence="1">
    <location>
        <begin position="123"/>
        <end position="168"/>
    </location>
</feature>
<name>A0A6N6JCN8_9RHOB</name>
<organism evidence="2 3">
    <name type="scientific">Litoreibacter roseus</name>
    <dbReference type="NCBI Taxonomy" id="2601869"/>
    <lineage>
        <taxon>Bacteria</taxon>
        <taxon>Pseudomonadati</taxon>
        <taxon>Pseudomonadota</taxon>
        <taxon>Alphaproteobacteria</taxon>
        <taxon>Rhodobacterales</taxon>
        <taxon>Roseobacteraceae</taxon>
        <taxon>Litoreibacter</taxon>
    </lineage>
</organism>
<dbReference type="AlphaFoldDB" id="A0A6N6JCN8"/>
<evidence type="ECO:0000313" key="2">
    <source>
        <dbReference type="EMBL" id="GFE63098.1"/>
    </source>
</evidence>
<dbReference type="EMBL" id="BLJE01000001">
    <property type="protein sequence ID" value="GFE63098.1"/>
    <property type="molecule type" value="Genomic_DNA"/>
</dbReference>
<feature type="compositionally biased region" description="Basic and acidic residues" evidence="1">
    <location>
        <begin position="101"/>
        <end position="113"/>
    </location>
</feature>
<feature type="region of interest" description="Disordered" evidence="1">
    <location>
        <begin position="82"/>
        <end position="168"/>
    </location>
</feature>
<keyword evidence="3" id="KW-1185">Reference proteome</keyword>
<evidence type="ECO:0000256" key="1">
    <source>
        <dbReference type="SAM" id="MobiDB-lite"/>
    </source>
</evidence>
<protein>
    <recommendedName>
        <fullName evidence="4">PepSY domain-containing protein</fullName>
    </recommendedName>
</protein>
<evidence type="ECO:0008006" key="4">
    <source>
        <dbReference type="Google" id="ProtNLM"/>
    </source>
</evidence>
<comment type="caution">
    <text evidence="2">The sequence shown here is derived from an EMBL/GenBank/DDBJ whole genome shotgun (WGS) entry which is preliminary data.</text>
</comment>
<evidence type="ECO:0000313" key="3">
    <source>
        <dbReference type="Proteomes" id="UP000436822"/>
    </source>
</evidence>
<dbReference type="RefSeq" id="WP_174239087.1">
    <property type="nucleotide sequence ID" value="NZ_BLJE01000001.1"/>
</dbReference>
<accession>A0A6N6JCN8</accession>